<sequence>MTASRHEMFDFTPRSQRRALAILVLGGMLAIGFLGAVFTNSYLMGGIFALLTGACIVLAHLMIAPADIFDDEPSEHVATQGFLDRLRHLVDR</sequence>
<organism evidence="1 2">
    <name type="scientific">Rhodococcus sacchari</name>
    <dbReference type="NCBI Taxonomy" id="2962047"/>
    <lineage>
        <taxon>Bacteria</taxon>
        <taxon>Bacillati</taxon>
        <taxon>Actinomycetota</taxon>
        <taxon>Actinomycetes</taxon>
        <taxon>Mycobacteriales</taxon>
        <taxon>Nocardiaceae</taxon>
        <taxon>Rhodococcus</taxon>
    </lineage>
</organism>
<dbReference type="Proteomes" id="UP001156484">
    <property type="component" value="Chromosome"/>
</dbReference>
<keyword evidence="2" id="KW-1185">Reference proteome</keyword>
<name>A0ACD4DBH1_9NOCA</name>
<evidence type="ECO:0000313" key="1">
    <source>
        <dbReference type="EMBL" id="UYP17376.1"/>
    </source>
</evidence>
<gene>
    <name evidence="1" type="ORF">OED52_11725</name>
</gene>
<proteinExistence type="predicted"/>
<reference evidence="1" key="1">
    <citation type="submission" date="2022-10" db="EMBL/GenBank/DDBJ databases">
        <title>Rhodococcus ferula Z13 complete genome.</title>
        <authorList>
            <person name="Long X."/>
            <person name="Zang M."/>
        </authorList>
    </citation>
    <scope>NUCLEOTIDE SEQUENCE</scope>
    <source>
        <strain evidence="1">Z13</strain>
    </source>
</reference>
<evidence type="ECO:0000313" key="2">
    <source>
        <dbReference type="Proteomes" id="UP001156484"/>
    </source>
</evidence>
<protein>
    <submittedName>
        <fullName evidence="1">Uncharacterized protein</fullName>
    </submittedName>
</protein>
<accession>A0ACD4DBH1</accession>
<dbReference type="EMBL" id="CP107551">
    <property type="protein sequence ID" value="UYP17376.1"/>
    <property type="molecule type" value="Genomic_DNA"/>
</dbReference>